<accession>A0A7W5DQF0</accession>
<keyword evidence="1" id="KW-1003">Cell membrane</keyword>
<dbReference type="SMART" id="SM00327">
    <property type="entry name" value="VWA"/>
    <property type="match status" value="1"/>
</dbReference>
<dbReference type="RefSeq" id="WP_183412955.1">
    <property type="nucleotide sequence ID" value="NZ_JACHYB010000001.1"/>
</dbReference>
<evidence type="ECO:0000259" key="6">
    <source>
        <dbReference type="PROSITE" id="PS50234"/>
    </source>
</evidence>
<evidence type="ECO:0000313" key="7">
    <source>
        <dbReference type="EMBL" id="MBB3187154.1"/>
    </source>
</evidence>
<gene>
    <name evidence="7" type="ORF">FHX64_001317</name>
</gene>
<protein>
    <submittedName>
        <fullName evidence="7">Ca-activated chloride channel family protein</fullName>
    </submittedName>
</protein>
<dbReference type="EMBL" id="JACHYB010000001">
    <property type="protein sequence ID" value="MBB3187154.1"/>
    <property type="molecule type" value="Genomic_DNA"/>
</dbReference>
<evidence type="ECO:0000256" key="5">
    <source>
        <dbReference type="SAM" id="Phobius"/>
    </source>
</evidence>
<evidence type="ECO:0000313" key="8">
    <source>
        <dbReference type="Proteomes" id="UP000544222"/>
    </source>
</evidence>
<dbReference type="Pfam" id="PF00092">
    <property type="entry name" value="VWA"/>
    <property type="match status" value="1"/>
</dbReference>
<reference evidence="7 8" key="1">
    <citation type="submission" date="2020-08" db="EMBL/GenBank/DDBJ databases">
        <title>Genomic Encyclopedia of Type Strains, Phase IV (KMG-IV): sequencing the most valuable type-strain genomes for metagenomic binning, comparative biology and taxonomic classification.</title>
        <authorList>
            <person name="Goeker M."/>
        </authorList>
    </citation>
    <scope>NUCLEOTIDE SEQUENCE [LARGE SCALE GENOMIC DNA]</scope>
    <source>
        <strain evidence="7 8">DSM 27471</strain>
    </source>
</reference>
<dbReference type="Proteomes" id="UP000544222">
    <property type="component" value="Unassembled WGS sequence"/>
</dbReference>
<dbReference type="PROSITE" id="PS50234">
    <property type="entry name" value="VWFA"/>
    <property type="match status" value="1"/>
</dbReference>
<dbReference type="PANTHER" id="PTHR22550">
    <property type="entry name" value="SPORE GERMINATION PROTEIN"/>
    <property type="match status" value="1"/>
</dbReference>
<dbReference type="InterPro" id="IPR024163">
    <property type="entry name" value="Aerotolerance_reg_N"/>
</dbReference>
<dbReference type="AlphaFoldDB" id="A0A7W5DQF0"/>
<dbReference type="InterPro" id="IPR036465">
    <property type="entry name" value="vWFA_dom_sf"/>
</dbReference>
<keyword evidence="4 5" id="KW-0472">Membrane</keyword>
<evidence type="ECO:0000256" key="4">
    <source>
        <dbReference type="ARBA" id="ARBA00023136"/>
    </source>
</evidence>
<feature type="transmembrane region" description="Helical" evidence="5">
    <location>
        <begin position="6"/>
        <end position="24"/>
    </location>
</feature>
<keyword evidence="2 5" id="KW-0812">Transmembrane</keyword>
<dbReference type="InterPro" id="IPR050768">
    <property type="entry name" value="UPF0353/GerABKA_families"/>
</dbReference>
<keyword evidence="8" id="KW-1185">Reference proteome</keyword>
<dbReference type="Gene3D" id="3.40.50.410">
    <property type="entry name" value="von Willebrand factor, type A domain"/>
    <property type="match status" value="1"/>
</dbReference>
<dbReference type="SUPFAM" id="SSF53300">
    <property type="entry name" value="vWA-like"/>
    <property type="match status" value="1"/>
</dbReference>
<keyword evidence="3 5" id="KW-1133">Transmembrane helix</keyword>
<feature type="domain" description="VWFA" evidence="6">
    <location>
        <begin position="89"/>
        <end position="281"/>
    </location>
</feature>
<name>A0A7W5DQF0_9PORP</name>
<dbReference type="Pfam" id="PF07584">
    <property type="entry name" value="BatA"/>
    <property type="match status" value="1"/>
</dbReference>
<comment type="caution">
    <text evidence="7">The sequence shown here is derived from an EMBL/GenBank/DDBJ whole genome shotgun (WGS) entry which is preliminary data.</text>
</comment>
<evidence type="ECO:0000256" key="2">
    <source>
        <dbReference type="ARBA" id="ARBA00022692"/>
    </source>
</evidence>
<sequence length="327" mass="36701">MVFRNPGFLFLLLVLLPMIAGYFWKLRQSDASMQISSTRYFAGFPKTRRLYLRHVPFIFRLLTVIMLIIVIARPQISNAVSNKTTEGIDIMLAIDVSGSMLAKDFTPNRIEAAKNVAAEFINSRPNDNIGLVIFASQAFTLCPLTTNHAALLNLLKTVNFGEINDGTAIGVGLATAINRLRNSKVKSKVIILLTDGSNNTGDIAPLTAAEIAKTYGIRVYTIGVGTRGLAPMPVMTPFGLQYQNMQVDIDEGTLQQIATMTNGQYFRATDTERLHEIYHDIDQLEKNKMHVKEFYHNQDDYMLFALLALLFMTMELVLRYTILRKIP</sequence>
<feature type="transmembrane region" description="Helical" evidence="5">
    <location>
        <begin position="301"/>
        <end position="322"/>
    </location>
</feature>
<dbReference type="InterPro" id="IPR002035">
    <property type="entry name" value="VWF_A"/>
</dbReference>
<feature type="transmembrane region" description="Helical" evidence="5">
    <location>
        <begin position="57"/>
        <end position="76"/>
    </location>
</feature>
<dbReference type="PANTHER" id="PTHR22550:SF5">
    <property type="entry name" value="LEUCINE ZIPPER PROTEIN 4"/>
    <property type="match status" value="1"/>
</dbReference>
<evidence type="ECO:0000256" key="1">
    <source>
        <dbReference type="ARBA" id="ARBA00022475"/>
    </source>
</evidence>
<dbReference type="CDD" id="cd01467">
    <property type="entry name" value="vWA_BatA_type"/>
    <property type="match status" value="1"/>
</dbReference>
<evidence type="ECO:0000256" key="3">
    <source>
        <dbReference type="ARBA" id="ARBA00022989"/>
    </source>
</evidence>
<dbReference type="InterPro" id="IPR033881">
    <property type="entry name" value="vWA_BatA_type"/>
</dbReference>
<organism evidence="7 8">
    <name type="scientific">Microbacter margulisiae</name>
    <dbReference type="NCBI Taxonomy" id="1350067"/>
    <lineage>
        <taxon>Bacteria</taxon>
        <taxon>Pseudomonadati</taxon>
        <taxon>Bacteroidota</taxon>
        <taxon>Bacteroidia</taxon>
        <taxon>Bacteroidales</taxon>
        <taxon>Porphyromonadaceae</taxon>
        <taxon>Microbacter</taxon>
    </lineage>
</organism>
<proteinExistence type="predicted"/>